<organism evidence="1 2">
    <name type="scientific">Cyclotella cryptica</name>
    <dbReference type="NCBI Taxonomy" id="29204"/>
    <lineage>
        <taxon>Eukaryota</taxon>
        <taxon>Sar</taxon>
        <taxon>Stramenopiles</taxon>
        <taxon>Ochrophyta</taxon>
        <taxon>Bacillariophyta</taxon>
        <taxon>Coscinodiscophyceae</taxon>
        <taxon>Thalassiosirophycidae</taxon>
        <taxon>Stephanodiscales</taxon>
        <taxon>Stephanodiscaceae</taxon>
        <taxon>Cyclotella</taxon>
    </lineage>
</organism>
<accession>A0ABD3P6M4</accession>
<dbReference type="EMBL" id="JABMIG020000248">
    <property type="protein sequence ID" value="KAL3783905.1"/>
    <property type="molecule type" value="Genomic_DNA"/>
</dbReference>
<protein>
    <submittedName>
        <fullName evidence="1">Uncharacterized protein</fullName>
    </submittedName>
</protein>
<dbReference type="Proteomes" id="UP001516023">
    <property type="component" value="Unassembled WGS sequence"/>
</dbReference>
<sequence>MAALYEHAPVGPHVHMGTLRTLVEEEDTLVCREDFEEESEMEMRIKRDVVMTAAGEEKATGRQIQLSLSILPGKSVRIMVDFNDVLIPYDGHGVAVKKFLVEADEYVGRVDFAVEL</sequence>
<evidence type="ECO:0000313" key="2">
    <source>
        <dbReference type="Proteomes" id="UP001516023"/>
    </source>
</evidence>
<comment type="caution">
    <text evidence="1">The sequence shown here is derived from an EMBL/GenBank/DDBJ whole genome shotgun (WGS) entry which is preliminary data.</text>
</comment>
<proteinExistence type="predicted"/>
<gene>
    <name evidence="1" type="ORF">HJC23_007643</name>
</gene>
<evidence type="ECO:0000313" key="1">
    <source>
        <dbReference type="EMBL" id="KAL3783905.1"/>
    </source>
</evidence>
<keyword evidence="2" id="KW-1185">Reference proteome</keyword>
<name>A0ABD3P6M4_9STRA</name>
<reference evidence="1 2" key="1">
    <citation type="journal article" date="2020" name="G3 (Bethesda)">
        <title>Improved Reference Genome for Cyclotella cryptica CCMP332, a Model for Cell Wall Morphogenesis, Salinity Adaptation, and Lipid Production in Diatoms (Bacillariophyta).</title>
        <authorList>
            <person name="Roberts W.R."/>
            <person name="Downey K.M."/>
            <person name="Ruck E.C."/>
            <person name="Traller J.C."/>
            <person name="Alverson A.J."/>
        </authorList>
    </citation>
    <scope>NUCLEOTIDE SEQUENCE [LARGE SCALE GENOMIC DNA]</scope>
    <source>
        <strain evidence="1 2">CCMP332</strain>
    </source>
</reference>
<dbReference type="AlphaFoldDB" id="A0ABD3P6M4"/>